<reference evidence="3 4" key="1">
    <citation type="journal article" date="2016" name="Int. J. Syst. Evol. Microbiol.">
        <title>Labrenzia salina sp. nov., isolated from the rhizosphere of the halophyte Arthrocnemum macrostachyum.</title>
        <authorList>
            <person name="Camacho M."/>
            <person name="Redondo-Gomez S."/>
            <person name="Rodriguez-Llorente I."/>
            <person name="Rohde M."/>
            <person name="Sproer C."/>
            <person name="Schumann P."/>
            <person name="Klenk H.P."/>
            <person name="Montero-Calasanz M.D.C."/>
        </authorList>
    </citation>
    <scope>NUCLEOTIDE SEQUENCE [LARGE SCALE GENOMIC DNA]</scope>
    <source>
        <strain evidence="3 4">DSM 29163</strain>
    </source>
</reference>
<keyword evidence="1" id="KW-0812">Transmembrane</keyword>
<dbReference type="Pfam" id="PF13400">
    <property type="entry name" value="Tad"/>
    <property type="match status" value="1"/>
</dbReference>
<proteinExistence type="predicted"/>
<keyword evidence="4" id="KW-1185">Reference proteome</keyword>
<dbReference type="EMBL" id="JAPEVI010000003">
    <property type="protein sequence ID" value="MCX2725652.1"/>
    <property type="molecule type" value="Genomic_DNA"/>
</dbReference>
<dbReference type="RefSeq" id="WP_265966742.1">
    <property type="nucleotide sequence ID" value="NZ_JAPEVI010000003.1"/>
</dbReference>
<feature type="domain" description="Putative Flp pilus-assembly TadG-like N-terminal" evidence="2">
    <location>
        <begin position="24"/>
        <end position="70"/>
    </location>
</feature>
<evidence type="ECO:0000313" key="4">
    <source>
        <dbReference type="Proteomes" id="UP001300261"/>
    </source>
</evidence>
<comment type="caution">
    <text evidence="3">The sequence shown here is derived from an EMBL/GenBank/DDBJ whole genome shotgun (WGS) entry which is preliminary data.</text>
</comment>
<evidence type="ECO:0000256" key="1">
    <source>
        <dbReference type="SAM" id="Phobius"/>
    </source>
</evidence>
<feature type="transmembrane region" description="Helical" evidence="1">
    <location>
        <begin position="24"/>
        <end position="45"/>
    </location>
</feature>
<keyword evidence="1" id="KW-1133">Transmembrane helix</keyword>
<evidence type="ECO:0000259" key="2">
    <source>
        <dbReference type="Pfam" id="PF13400"/>
    </source>
</evidence>
<protein>
    <submittedName>
        <fullName evidence="3">Pilus assembly protein TadG-related protein</fullName>
    </submittedName>
</protein>
<dbReference type="Proteomes" id="UP001300261">
    <property type="component" value="Unassembled WGS sequence"/>
</dbReference>
<organism evidence="3 4">
    <name type="scientific">Roseibium salinum</name>
    <dbReference type="NCBI Taxonomy" id="1604349"/>
    <lineage>
        <taxon>Bacteria</taxon>
        <taxon>Pseudomonadati</taxon>
        <taxon>Pseudomonadota</taxon>
        <taxon>Alphaproteobacteria</taxon>
        <taxon>Hyphomicrobiales</taxon>
        <taxon>Stappiaceae</taxon>
        <taxon>Roseibium</taxon>
    </lineage>
</organism>
<name>A0ABT3R8K9_9HYPH</name>
<keyword evidence="1" id="KW-0472">Membrane</keyword>
<sequence length="543" mass="58424">MVNTPKFTARCRRLGRSWFCDENGYALTLALIAMPLIMGFAVLVLDASRIHNLHTDLQNAVDAMAIAGARELDGRGDAITRATAAVEELSQNEAWFGQGGTGLSFGSKINVVYDASDADASTVDLIFLTDIPASDDTPIDDAFVATNEAATPDEAQYALVRAKPQSLTTMFPLPIGGRDTINVSTEAVAVYTFAACEVTPIYICNPFEETATPDDEPTFNDHFNDGDTYGKEILFQNSGASSTLPGNFGFLRTYGSGANVLANALATGNPGVCYGRKGVDTEPGATVGPVEHGINTRLGLYNANFKNNVAAHKPDKNARFGQKITGNAAQDCKDYDPEEDPGMAMGLPRGEGGEPLSSGGQVSAALTATQFDEYWHVTHDGLTESPYEEVDGAWVLKDPDALPDHSDVRLDIRNSVHHNPNPVGDFVPSRYDIYLHELAQSTHVHASANEETGNKRMCHTSGEAVADRRQIFSAVINCQEHESELKGAATDIPVEAYTLMFLTRPAVSDGSNREFSLEIVDVTGKGGFGLIDDSFREESVLVR</sequence>
<gene>
    <name evidence="3" type="ORF">ON753_25390</name>
</gene>
<dbReference type="InterPro" id="IPR028087">
    <property type="entry name" value="Tad_N"/>
</dbReference>
<accession>A0ABT3R8K9</accession>
<evidence type="ECO:0000313" key="3">
    <source>
        <dbReference type="EMBL" id="MCX2725652.1"/>
    </source>
</evidence>